<keyword evidence="1 10" id="KW-1003">Cell membrane</keyword>
<name>A0ABS2WTI5_9BACT</name>
<sequence length="341" mass="37272">MTLITGGGTGGHLSIAKALCEAYNARGIRPFYIGSTNGQDKTWFEGYPGFKNTVFLPSKGVVNQRGLGKVLALWIIFKQLFTCRALLKRHNILQVVSVGGYAAAPATLAALTLGIPVYIHEQNAITGKLNSLLRPFAKAFFSSYEAHSPLKNYPVATRFFEAYRARDTLKTLLFLGGSQGARFINQLARAIAPILHNQGIRIIHQCGKSELEAMMDFYAKHGIDADVFAFSNVLHDKLHEADVAIARAGAGSVWELCAAGIPTLFIPFPYAAGNHQYHNAKTFTNQNLGGLLRQEEATPQAVLAWLENAHIKRINLALPACLSKGGADEIVAWLEREKPSR</sequence>
<comment type="catalytic activity">
    <reaction evidence="10">
        <text>di-trans,octa-cis-undecaprenyl diphospho-N-acetyl-alpha-D-muramoyl-L-alanyl-D-glutamyl-meso-2,6-diaminopimeloyl-D-alanyl-D-alanine + UDP-N-acetyl-alpha-D-glucosamine = di-trans,octa-cis-undecaprenyl diphospho-[N-acetyl-alpha-D-glucosaminyl-(1-&gt;4)]-N-acetyl-alpha-D-muramoyl-L-alanyl-D-glutamyl-meso-2,6-diaminopimeloyl-D-alanyl-D-alanine + UDP + H(+)</text>
        <dbReference type="Rhea" id="RHEA:31227"/>
        <dbReference type="ChEBI" id="CHEBI:15378"/>
        <dbReference type="ChEBI" id="CHEBI:57705"/>
        <dbReference type="ChEBI" id="CHEBI:58223"/>
        <dbReference type="ChEBI" id="CHEBI:61387"/>
        <dbReference type="ChEBI" id="CHEBI:61388"/>
        <dbReference type="EC" id="2.4.1.227"/>
    </reaction>
</comment>
<comment type="function">
    <text evidence="10">Cell wall formation. Catalyzes the transfer of a GlcNAc subunit on undecaprenyl-pyrophosphoryl-MurNAc-pentapeptide (lipid intermediate I) to form undecaprenyl-pyrophosphoryl-MurNAc-(pentapeptide)GlcNAc (lipid intermediate II).</text>
</comment>
<dbReference type="SUPFAM" id="SSF53756">
    <property type="entry name" value="UDP-Glycosyltransferase/glycogen phosphorylase"/>
    <property type="match status" value="1"/>
</dbReference>
<dbReference type="Pfam" id="PF04101">
    <property type="entry name" value="Glyco_tran_28_C"/>
    <property type="match status" value="1"/>
</dbReference>
<keyword evidence="9 10" id="KW-0961">Cell wall biogenesis/degradation</keyword>
<dbReference type="Gene3D" id="3.40.50.2000">
    <property type="entry name" value="Glycogen Phosphorylase B"/>
    <property type="match status" value="2"/>
</dbReference>
<gene>
    <name evidence="10" type="primary">murG</name>
    <name evidence="13" type="ORF">JWV37_08555</name>
</gene>
<keyword evidence="6 10" id="KW-0573">Peptidoglycan synthesis</keyword>
<reference evidence="13" key="2">
    <citation type="submission" date="2021-02" db="EMBL/GenBank/DDBJ databases">
        <authorList>
            <person name="Merkel A.Y."/>
        </authorList>
    </citation>
    <scope>NUCLEOTIDE SEQUENCE</scope>
    <source>
        <strain evidence="13">T05b</strain>
    </source>
</reference>
<evidence type="ECO:0000256" key="8">
    <source>
        <dbReference type="ARBA" id="ARBA00023306"/>
    </source>
</evidence>
<feature type="binding site" evidence="10">
    <location>
        <position position="123"/>
    </location>
    <ligand>
        <name>UDP-N-acetyl-alpha-D-glucosamine</name>
        <dbReference type="ChEBI" id="CHEBI:57705"/>
    </ligand>
</feature>
<comment type="pathway">
    <text evidence="10">Cell wall biogenesis; peptidoglycan biosynthesis.</text>
</comment>
<comment type="subcellular location">
    <subcellularLocation>
        <location evidence="10">Cell membrane</location>
        <topology evidence="10">Peripheral membrane protein</topology>
        <orientation evidence="10">Cytoplasmic side</orientation>
    </subcellularLocation>
</comment>
<keyword evidence="4 10" id="KW-0808">Transferase</keyword>
<evidence type="ECO:0000256" key="7">
    <source>
        <dbReference type="ARBA" id="ARBA00023136"/>
    </source>
</evidence>
<dbReference type="GO" id="GO:0016740">
    <property type="term" value="F:transferase activity"/>
    <property type="evidence" value="ECO:0007669"/>
    <property type="project" value="UniProtKB-KW"/>
</dbReference>
<reference evidence="13" key="1">
    <citation type="submission" date="2021-02" db="EMBL/GenBank/DDBJ databases">
        <title>Sulfurospirillum tamanensis sp. nov.</title>
        <authorList>
            <person name="Frolova A."/>
            <person name="Merkel A."/>
            <person name="Slobodkin A."/>
        </authorList>
    </citation>
    <scope>NUCLEOTIDE SEQUENCE</scope>
    <source>
        <strain evidence="13">T05b</strain>
    </source>
</reference>
<feature type="binding site" evidence="10">
    <location>
        <begin position="9"/>
        <end position="11"/>
    </location>
    <ligand>
        <name>UDP-N-acetyl-alpha-D-glucosamine</name>
        <dbReference type="ChEBI" id="CHEBI:57705"/>
    </ligand>
</feature>
<keyword evidence="14" id="KW-1185">Reference proteome</keyword>
<dbReference type="CDD" id="cd03785">
    <property type="entry name" value="GT28_MurG"/>
    <property type="match status" value="1"/>
</dbReference>
<organism evidence="13 14">
    <name type="scientific">Sulfurospirillum tamanense</name>
    <dbReference type="NCBI Taxonomy" id="2813362"/>
    <lineage>
        <taxon>Bacteria</taxon>
        <taxon>Pseudomonadati</taxon>
        <taxon>Campylobacterota</taxon>
        <taxon>Epsilonproteobacteria</taxon>
        <taxon>Campylobacterales</taxon>
        <taxon>Sulfurospirillaceae</taxon>
        <taxon>Sulfurospirillum</taxon>
    </lineage>
</organism>
<comment type="caution">
    <text evidence="13">The sequence shown here is derived from an EMBL/GenBank/DDBJ whole genome shotgun (WGS) entry which is preliminary data.</text>
</comment>
<evidence type="ECO:0000259" key="12">
    <source>
        <dbReference type="Pfam" id="PF04101"/>
    </source>
</evidence>
<dbReference type="PANTHER" id="PTHR21015:SF22">
    <property type="entry name" value="GLYCOSYLTRANSFERASE"/>
    <property type="match status" value="1"/>
</dbReference>
<evidence type="ECO:0000256" key="1">
    <source>
        <dbReference type="ARBA" id="ARBA00022475"/>
    </source>
</evidence>
<dbReference type="InterPro" id="IPR007235">
    <property type="entry name" value="Glyco_trans_28_C"/>
</dbReference>
<keyword evidence="7 10" id="KW-0472">Membrane</keyword>
<dbReference type="Proteomes" id="UP000703590">
    <property type="component" value="Unassembled WGS sequence"/>
</dbReference>
<evidence type="ECO:0000256" key="2">
    <source>
        <dbReference type="ARBA" id="ARBA00022618"/>
    </source>
</evidence>
<dbReference type="EC" id="2.4.1.227" evidence="10"/>
<dbReference type="InterPro" id="IPR004276">
    <property type="entry name" value="GlycoTrans_28_N"/>
</dbReference>
<comment type="caution">
    <text evidence="10">Lacks conserved residue(s) required for the propagation of feature annotation.</text>
</comment>
<evidence type="ECO:0000313" key="13">
    <source>
        <dbReference type="EMBL" id="MBN2964830.1"/>
    </source>
</evidence>
<feature type="binding site" evidence="10">
    <location>
        <position position="178"/>
    </location>
    <ligand>
        <name>UDP-N-acetyl-alpha-D-glucosamine</name>
        <dbReference type="ChEBI" id="CHEBI:57705"/>
    </ligand>
</feature>
<comment type="similarity">
    <text evidence="10">Belongs to the glycosyltransferase 28 family. MurG subfamily.</text>
</comment>
<dbReference type="HAMAP" id="MF_00033">
    <property type="entry name" value="MurG"/>
    <property type="match status" value="1"/>
</dbReference>
<evidence type="ECO:0000256" key="4">
    <source>
        <dbReference type="ARBA" id="ARBA00022679"/>
    </source>
</evidence>
<dbReference type="InterPro" id="IPR006009">
    <property type="entry name" value="GlcNAc_MurG"/>
</dbReference>
<feature type="domain" description="Glycosyl transferase family 28 C-terminal" evidence="12">
    <location>
        <begin position="171"/>
        <end position="306"/>
    </location>
</feature>
<keyword evidence="2 10" id="KW-0132">Cell division</keyword>
<accession>A0ABS2WTI5</accession>
<feature type="binding site" evidence="10">
    <location>
        <position position="276"/>
    </location>
    <ligand>
        <name>UDP-N-acetyl-alpha-D-glucosamine</name>
        <dbReference type="ChEBI" id="CHEBI:57705"/>
    </ligand>
</feature>
<keyword evidence="3 10" id="KW-0328">Glycosyltransferase</keyword>
<dbReference type="EMBL" id="JAFHKK010000018">
    <property type="protein sequence ID" value="MBN2964830.1"/>
    <property type="molecule type" value="Genomic_DNA"/>
</dbReference>
<dbReference type="Pfam" id="PF03033">
    <property type="entry name" value="Glyco_transf_28"/>
    <property type="match status" value="1"/>
</dbReference>
<evidence type="ECO:0000259" key="11">
    <source>
        <dbReference type="Pfam" id="PF03033"/>
    </source>
</evidence>
<keyword evidence="5 10" id="KW-0133">Cell shape</keyword>
<protein>
    <recommendedName>
        <fullName evidence="10">UDP-N-acetylglucosamine--N-acetylmuramyl-(pentapeptide) pyrophosphoryl-undecaprenol N-acetylglucosamine transferase</fullName>
        <ecNumber evidence="10">2.4.1.227</ecNumber>
    </recommendedName>
    <alternativeName>
        <fullName evidence="10">Undecaprenyl-PP-MurNAc-pentapeptide-UDPGlcNAc GlcNAc transferase</fullName>
    </alternativeName>
</protein>
<evidence type="ECO:0000256" key="10">
    <source>
        <dbReference type="HAMAP-Rule" id="MF_00033"/>
    </source>
</evidence>
<proteinExistence type="inferred from homology"/>
<evidence type="ECO:0000313" key="14">
    <source>
        <dbReference type="Proteomes" id="UP000703590"/>
    </source>
</evidence>
<evidence type="ECO:0000256" key="3">
    <source>
        <dbReference type="ARBA" id="ARBA00022676"/>
    </source>
</evidence>
<evidence type="ECO:0000256" key="6">
    <source>
        <dbReference type="ARBA" id="ARBA00022984"/>
    </source>
</evidence>
<dbReference type="PANTHER" id="PTHR21015">
    <property type="entry name" value="UDP-N-ACETYLGLUCOSAMINE--N-ACETYLMURAMYL-(PENTAPEPTIDE) PYROPHOSPHORYL-UNDECAPRENOL N-ACETYLGLUCOSAMINE TRANSFERASE 1"/>
    <property type="match status" value="1"/>
</dbReference>
<dbReference type="RefSeq" id="WP_205459378.1">
    <property type="nucleotide sequence ID" value="NZ_JAFHKK010000018.1"/>
</dbReference>
<evidence type="ECO:0000256" key="5">
    <source>
        <dbReference type="ARBA" id="ARBA00022960"/>
    </source>
</evidence>
<feature type="domain" description="Glycosyltransferase family 28 N-terminal" evidence="11">
    <location>
        <begin position="3"/>
        <end position="141"/>
    </location>
</feature>
<evidence type="ECO:0000256" key="9">
    <source>
        <dbReference type="ARBA" id="ARBA00023316"/>
    </source>
</evidence>
<keyword evidence="8 10" id="KW-0131">Cell cycle</keyword>